<dbReference type="PANTHER" id="PTHR42748:SF25">
    <property type="entry name" value="NMRA FAMILY PROTEIN"/>
    <property type="match status" value="1"/>
</dbReference>
<dbReference type="InterPro" id="IPR008030">
    <property type="entry name" value="NmrA-like"/>
</dbReference>
<dbReference type="InterPro" id="IPR051164">
    <property type="entry name" value="NmrA-like_oxidored"/>
</dbReference>
<proteinExistence type="inferred from homology"/>
<gene>
    <name evidence="4" type="ORF">G7Y89_g8432</name>
</gene>
<evidence type="ECO:0000313" key="5">
    <source>
        <dbReference type="Proteomes" id="UP000566819"/>
    </source>
</evidence>
<keyword evidence="2" id="KW-0521">NADP</keyword>
<protein>
    <recommendedName>
        <fullName evidence="3">NmrA-like domain-containing protein</fullName>
    </recommendedName>
</protein>
<reference evidence="4 5" key="1">
    <citation type="submission" date="2020-03" db="EMBL/GenBank/DDBJ databases">
        <title>Draft Genome Sequence of Cudoniella acicularis.</title>
        <authorList>
            <person name="Buettner E."/>
            <person name="Kellner H."/>
        </authorList>
    </citation>
    <scope>NUCLEOTIDE SEQUENCE [LARGE SCALE GENOMIC DNA]</scope>
    <source>
        <strain evidence="4 5">DSM 108380</strain>
    </source>
</reference>
<dbReference type="Gene3D" id="3.40.50.720">
    <property type="entry name" value="NAD(P)-binding Rossmann-like Domain"/>
    <property type="match status" value="1"/>
</dbReference>
<dbReference type="Gene3D" id="3.90.25.10">
    <property type="entry name" value="UDP-galactose 4-epimerase, domain 1"/>
    <property type="match status" value="1"/>
</dbReference>
<dbReference type="Pfam" id="PF05368">
    <property type="entry name" value="NmrA"/>
    <property type="match status" value="1"/>
</dbReference>
<comment type="similarity">
    <text evidence="1">Belongs to the NmrA-type oxidoreductase family.</text>
</comment>
<dbReference type="AlphaFoldDB" id="A0A8H4RHH2"/>
<evidence type="ECO:0000259" key="3">
    <source>
        <dbReference type="Pfam" id="PF05368"/>
    </source>
</evidence>
<comment type="caution">
    <text evidence="4">The sequence shown here is derived from an EMBL/GenBank/DDBJ whole genome shotgun (WGS) entry which is preliminary data.</text>
</comment>
<dbReference type="SUPFAM" id="SSF51735">
    <property type="entry name" value="NAD(P)-binding Rossmann-fold domains"/>
    <property type="match status" value="1"/>
</dbReference>
<dbReference type="InterPro" id="IPR036291">
    <property type="entry name" value="NAD(P)-bd_dom_sf"/>
</dbReference>
<dbReference type="Proteomes" id="UP000566819">
    <property type="component" value="Unassembled WGS sequence"/>
</dbReference>
<keyword evidence="5" id="KW-1185">Reference proteome</keyword>
<name>A0A8H4RHH2_9HELO</name>
<dbReference type="PANTHER" id="PTHR42748">
    <property type="entry name" value="NITROGEN METABOLITE REPRESSION PROTEIN NMRA FAMILY MEMBER"/>
    <property type="match status" value="1"/>
</dbReference>
<dbReference type="OrthoDB" id="9997102at2759"/>
<feature type="domain" description="NmrA-like" evidence="3">
    <location>
        <begin position="3"/>
        <end position="258"/>
    </location>
</feature>
<organism evidence="4 5">
    <name type="scientific">Cudoniella acicularis</name>
    <dbReference type="NCBI Taxonomy" id="354080"/>
    <lineage>
        <taxon>Eukaryota</taxon>
        <taxon>Fungi</taxon>
        <taxon>Dikarya</taxon>
        <taxon>Ascomycota</taxon>
        <taxon>Pezizomycotina</taxon>
        <taxon>Leotiomycetes</taxon>
        <taxon>Helotiales</taxon>
        <taxon>Tricladiaceae</taxon>
        <taxon>Cudoniella</taxon>
    </lineage>
</organism>
<dbReference type="EMBL" id="JAAMPI010000638">
    <property type="protein sequence ID" value="KAF4629708.1"/>
    <property type="molecule type" value="Genomic_DNA"/>
</dbReference>
<evidence type="ECO:0000256" key="2">
    <source>
        <dbReference type="ARBA" id="ARBA00022857"/>
    </source>
</evidence>
<sequence length="285" mass="31146">MATKPLLITGATGKQGSAVISALFSPAFSNHSFQVLAVTRNPTSPSSQSLLSKYPSIKLVSGDLDDVASIFKNALEVTKGEPIWGVYSVQVSMGKGVTFESEVTQGKNLIDESAKRGVKHFVYSSVERGGNEKSWENGTPIPHFQTKQIIEKHLRTVTSKQEKGKEMGWTILRPVAFMENLVPGFPTSVFLTALKNTLPPSKTLQWVSVVDIGYFAALSFSSPSQYNKKAIGLAGDELTFEELNECFEDVTGKEAPTTYWFFGTALMWAVREMGVMVRWFGGGGV</sequence>
<evidence type="ECO:0000256" key="1">
    <source>
        <dbReference type="ARBA" id="ARBA00006328"/>
    </source>
</evidence>
<evidence type="ECO:0000313" key="4">
    <source>
        <dbReference type="EMBL" id="KAF4629708.1"/>
    </source>
</evidence>
<accession>A0A8H4RHH2</accession>
<dbReference type="GO" id="GO:0005634">
    <property type="term" value="C:nucleus"/>
    <property type="evidence" value="ECO:0007669"/>
    <property type="project" value="TreeGrafter"/>
</dbReference>